<proteinExistence type="predicted"/>
<protein>
    <submittedName>
        <fullName evidence="2">Uncharacterized protein</fullName>
    </submittedName>
</protein>
<evidence type="ECO:0000256" key="1">
    <source>
        <dbReference type="SAM" id="MobiDB-lite"/>
    </source>
</evidence>
<dbReference type="EMBL" id="MUZQ01000394">
    <property type="protein sequence ID" value="OWK51865.1"/>
    <property type="molecule type" value="Genomic_DNA"/>
</dbReference>
<accession>A0A218UDS3</accession>
<evidence type="ECO:0000313" key="3">
    <source>
        <dbReference type="Proteomes" id="UP000197619"/>
    </source>
</evidence>
<comment type="caution">
    <text evidence="2">The sequence shown here is derived from an EMBL/GenBank/DDBJ whole genome shotgun (WGS) entry which is preliminary data.</text>
</comment>
<keyword evidence="3" id="KW-1185">Reference proteome</keyword>
<organism evidence="2 3">
    <name type="scientific">Lonchura striata</name>
    <name type="common">white-rumped munia</name>
    <dbReference type="NCBI Taxonomy" id="40157"/>
    <lineage>
        <taxon>Eukaryota</taxon>
        <taxon>Metazoa</taxon>
        <taxon>Chordata</taxon>
        <taxon>Craniata</taxon>
        <taxon>Vertebrata</taxon>
        <taxon>Euteleostomi</taxon>
        <taxon>Archelosauria</taxon>
        <taxon>Archosauria</taxon>
        <taxon>Dinosauria</taxon>
        <taxon>Saurischia</taxon>
        <taxon>Theropoda</taxon>
        <taxon>Coelurosauria</taxon>
        <taxon>Aves</taxon>
        <taxon>Neognathae</taxon>
        <taxon>Neoaves</taxon>
        <taxon>Telluraves</taxon>
        <taxon>Australaves</taxon>
        <taxon>Passeriformes</taxon>
        <taxon>Passeroidea</taxon>
        <taxon>Estrildidae</taxon>
        <taxon>Estrildinae</taxon>
        <taxon>Lonchura</taxon>
    </lineage>
</organism>
<dbReference type="AlphaFoldDB" id="A0A218UDS3"/>
<name>A0A218UDS3_9PASE</name>
<dbReference type="Proteomes" id="UP000197619">
    <property type="component" value="Unassembled WGS sequence"/>
</dbReference>
<feature type="region of interest" description="Disordered" evidence="1">
    <location>
        <begin position="1"/>
        <end position="23"/>
    </location>
</feature>
<gene>
    <name evidence="2" type="ORF">RLOC_00006845</name>
</gene>
<evidence type="ECO:0000313" key="2">
    <source>
        <dbReference type="EMBL" id="OWK51865.1"/>
    </source>
</evidence>
<sequence>MVFRQSGETWLPGSPNLSSFCWE</sequence>
<reference evidence="2 3" key="1">
    <citation type="submission" date="2017-05" db="EMBL/GenBank/DDBJ databases">
        <title>Genome of assembly of the Bengalese finch, Lonchura striata domestica.</title>
        <authorList>
            <person name="Colquitt B.M."/>
            <person name="Brainard M.S."/>
        </authorList>
    </citation>
    <scope>NUCLEOTIDE SEQUENCE [LARGE SCALE GENOMIC DNA]</scope>
    <source>
        <strain evidence="2">White83orange57</strain>
    </source>
</reference>